<sequence>MLRLAITRLQLQRQVYADGIAYGAAFAARNEHDVSAYQRATALYSPAFTSIRRRKWHVERQRAYAARRRAEGTSARDDLGMPK</sequence>
<evidence type="ECO:0000313" key="2">
    <source>
        <dbReference type="Proteomes" id="UP000319462"/>
    </source>
</evidence>
<dbReference type="AlphaFoldDB" id="A0A3P3ZD85"/>
<accession>A0A3P3ZD85</accession>
<organism evidence="1 2">
    <name type="scientific">Leishmania braziliensis MHOM/BR/75/M2904</name>
    <dbReference type="NCBI Taxonomy" id="420245"/>
    <lineage>
        <taxon>Eukaryota</taxon>
        <taxon>Discoba</taxon>
        <taxon>Euglenozoa</taxon>
        <taxon>Kinetoplastea</taxon>
        <taxon>Metakinetoplastina</taxon>
        <taxon>Trypanosomatida</taxon>
        <taxon>Trypanosomatidae</taxon>
        <taxon>Leishmaniinae</taxon>
        <taxon>Leishmania</taxon>
        <taxon>Leishmania braziliensis species complex</taxon>
    </lineage>
</organism>
<dbReference type="EMBL" id="LS997630">
    <property type="protein sequence ID" value="SYZ68206.1"/>
    <property type="molecule type" value="Genomic_DNA"/>
</dbReference>
<proteinExistence type="predicted"/>
<evidence type="ECO:0000313" key="1">
    <source>
        <dbReference type="EMBL" id="SYZ68206.1"/>
    </source>
</evidence>
<name>A0A3P3ZD85_LEIBR</name>
<protein>
    <submittedName>
        <fullName evidence="1">Hypothetical_protein</fullName>
    </submittedName>
</protein>
<reference evidence="1 2" key="1">
    <citation type="submission" date="2018-09" db="EMBL/GenBank/DDBJ databases">
        <authorList>
            <person name="Peiro R."/>
            <person name="Begona"/>
            <person name="Cbmso G."/>
            <person name="Lopez M."/>
            <person name="Gonzalez S."/>
        </authorList>
    </citation>
    <scope>NUCLEOTIDE SEQUENCE [LARGE SCALE GENOMIC DNA]</scope>
</reference>
<dbReference type="Proteomes" id="UP000319462">
    <property type="component" value="Chromosome 31"/>
</dbReference>
<gene>
    <name evidence="1" type="ORF">LBRM2904_31.0110</name>
</gene>